<feature type="compositionally biased region" description="Polar residues" evidence="1">
    <location>
        <begin position="36"/>
        <end position="54"/>
    </location>
</feature>
<dbReference type="AlphaFoldDB" id="A0A835AWL5"/>
<evidence type="ECO:0000259" key="2">
    <source>
        <dbReference type="Pfam" id="PF07762"/>
    </source>
</evidence>
<feature type="region of interest" description="Disordered" evidence="1">
    <location>
        <begin position="24"/>
        <end position="60"/>
    </location>
</feature>
<keyword evidence="4" id="KW-1185">Reference proteome</keyword>
<dbReference type="PANTHER" id="PTHR33086">
    <property type="entry name" value="OS05G0468200 PROTEIN-RELATED"/>
    <property type="match status" value="1"/>
</dbReference>
<comment type="caution">
    <text evidence="3">The sequence shown here is derived from an EMBL/GenBank/DDBJ whole genome shotgun (WGS) entry which is preliminary data.</text>
</comment>
<feature type="domain" description="DUF1618" evidence="2">
    <location>
        <begin position="240"/>
        <end position="360"/>
    </location>
</feature>
<dbReference type="Proteomes" id="UP000636709">
    <property type="component" value="Unassembled WGS sequence"/>
</dbReference>
<evidence type="ECO:0000313" key="4">
    <source>
        <dbReference type="Proteomes" id="UP000636709"/>
    </source>
</evidence>
<protein>
    <recommendedName>
        <fullName evidence="2">DUF1618 domain-containing protein</fullName>
    </recommendedName>
</protein>
<reference evidence="3" key="1">
    <citation type="submission" date="2020-07" db="EMBL/GenBank/DDBJ databases">
        <title>Genome sequence and genetic diversity analysis of an under-domesticated orphan crop, white fonio (Digitaria exilis).</title>
        <authorList>
            <person name="Bennetzen J.L."/>
            <person name="Chen S."/>
            <person name="Ma X."/>
            <person name="Wang X."/>
            <person name="Yssel A.E.J."/>
            <person name="Chaluvadi S.R."/>
            <person name="Johnson M."/>
            <person name="Gangashetty P."/>
            <person name="Hamidou F."/>
            <person name="Sanogo M.D."/>
            <person name="Zwaenepoel A."/>
            <person name="Wallace J."/>
            <person name="Van De Peer Y."/>
            <person name="Van Deynze A."/>
        </authorList>
    </citation>
    <scope>NUCLEOTIDE SEQUENCE</scope>
    <source>
        <tissue evidence="3">Leaves</tissue>
    </source>
</reference>
<evidence type="ECO:0000313" key="3">
    <source>
        <dbReference type="EMBL" id="KAF8675386.1"/>
    </source>
</evidence>
<dbReference type="Pfam" id="PF07762">
    <property type="entry name" value="DUF1618"/>
    <property type="match status" value="1"/>
</dbReference>
<sequence>MSPQPCSTRPNLPSFRVERYLTADQTAARRHAEQLKWQQESSRPPTSPNLTLTNRNHRTLPWRRRRQRKTILTGIPNVVKDEEAKRTFPPGTDISVAYNELPSASVLTSPPYPYNNYPNIAAADPSGLLLLRAKHPFGEFSAKVTYHLCDARTGEVISLCKHRCLMGSHGDNVGLIMRGDRCLVAELQPKIDGTGRATLLCYSVGEYRWVETELAYSPPLRRQRYWFGHGVISHGGMLWWVDLSYGLLACDPFADEPELMHVPLPRVLDELPVKPMNHSAYCCVKVSGGRLRYVQIHGSPDSPVVSTWALSDPVSAGEWVPERRVCLAEIWGGESYLETMLPRSMPSLALLHPVDPDKVYFFLGSSIFAVDLQRKMVAEFTEFGMPDLPFGRMASSHFVHAWQYDPSRSRMYLHYLIFLIAALFI</sequence>
<proteinExistence type="predicted"/>
<dbReference type="PANTHER" id="PTHR33086:SF46">
    <property type="entry name" value="EXPRESSED PROTEIN"/>
    <property type="match status" value="1"/>
</dbReference>
<dbReference type="EMBL" id="JACEFO010002183">
    <property type="protein sequence ID" value="KAF8675386.1"/>
    <property type="molecule type" value="Genomic_DNA"/>
</dbReference>
<dbReference type="InterPro" id="IPR011676">
    <property type="entry name" value="DUF1618"/>
</dbReference>
<accession>A0A835AWL5</accession>
<name>A0A835AWL5_9POAL</name>
<evidence type="ECO:0000256" key="1">
    <source>
        <dbReference type="SAM" id="MobiDB-lite"/>
    </source>
</evidence>
<organism evidence="3 4">
    <name type="scientific">Digitaria exilis</name>
    <dbReference type="NCBI Taxonomy" id="1010633"/>
    <lineage>
        <taxon>Eukaryota</taxon>
        <taxon>Viridiplantae</taxon>
        <taxon>Streptophyta</taxon>
        <taxon>Embryophyta</taxon>
        <taxon>Tracheophyta</taxon>
        <taxon>Spermatophyta</taxon>
        <taxon>Magnoliopsida</taxon>
        <taxon>Liliopsida</taxon>
        <taxon>Poales</taxon>
        <taxon>Poaceae</taxon>
        <taxon>PACMAD clade</taxon>
        <taxon>Panicoideae</taxon>
        <taxon>Panicodae</taxon>
        <taxon>Paniceae</taxon>
        <taxon>Anthephorinae</taxon>
        <taxon>Digitaria</taxon>
    </lineage>
</organism>
<dbReference type="OrthoDB" id="581861at2759"/>
<gene>
    <name evidence="3" type="ORF">HU200_047751</name>
</gene>